<evidence type="ECO:0000256" key="5">
    <source>
        <dbReference type="PROSITE-ProRule" id="PRU00169"/>
    </source>
</evidence>
<dbReference type="GO" id="GO:0000156">
    <property type="term" value="F:phosphorelay response regulator activity"/>
    <property type="evidence" value="ECO:0007669"/>
    <property type="project" value="TreeGrafter"/>
</dbReference>
<name>A0A928VUA9_9CYAN</name>
<keyword evidence="8" id="KW-1185">Reference proteome</keyword>
<dbReference type="SUPFAM" id="SSF52172">
    <property type="entry name" value="CheY-like"/>
    <property type="match status" value="1"/>
</dbReference>
<dbReference type="GO" id="GO:0032993">
    <property type="term" value="C:protein-DNA complex"/>
    <property type="evidence" value="ECO:0007669"/>
    <property type="project" value="TreeGrafter"/>
</dbReference>
<dbReference type="GO" id="GO:0000976">
    <property type="term" value="F:transcription cis-regulatory region binding"/>
    <property type="evidence" value="ECO:0007669"/>
    <property type="project" value="TreeGrafter"/>
</dbReference>
<dbReference type="Gene3D" id="3.40.50.2300">
    <property type="match status" value="1"/>
</dbReference>
<protein>
    <submittedName>
        <fullName evidence="7">Response regulator</fullName>
    </submittedName>
</protein>
<proteinExistence type="predicted"/>
<dbReference type="GO" id="GO:0006355">
    <property type="term" value="P:regulation of DNA-templated transcription"/>
    <property type="evidence" value="ECO:0007669"/>
    <property type="project" value="TreeGrafter"/>
</dbReference>
<feature type="modified residue" description="4-aspartylphosphate" evidence="5">
    <location>
        <position position="52"/>
    </location>
</feature>
<dbReference type="EMBL" id="JADEXQ010000093">
    <property type="protein sequence ID" value="MBE9032199.1"/>
    <property type="molecule type" value="Genomic_DNA"/>
</dbReference>
<dbReference type="PROSITE" id="PS50110">
    <property type="entry name" value="RESPONSE_REGULATORY"/>
    <property type="match status" value="1"/>
</dbReference>
<gene>
    <name evidence="7" type="ORF">IQ266_20885</name>
</gene>
<evidence type="ECO:0000256" key="4">
    <source>
        <dbReference type="ARBA" id="ARBA00023163"/>
    </source>
</evidence>
<evidence type="ECO:0000313" key="7">
    <source>
        <dbReference type="EMBL" id="MBE9032199.1"/>
    </source>
</evidence>
<reference evidence="7" key="1">
    <citation type="submission" date="2020-10" db="EMBL/GenBank/DDBJ databases">
        <authorList>
            <person name="Castelo-Branco R."/>
            <person name="Eusebio N."/>
            <person name="Adriana R."/>
            <person name="Vieira A."/>
            <person name="Brugerolle De Fraissinette N."/>
            <person name="Rezende De Castro R."/>
            <person name="Schneider M.P."/>
            <person name="Vasconcelos V."/>
            <person name="Leao P.N."/>
        </authorList>
    </citation>
    <scope>NUCLEOTIDE SEQUENCE</scope>
    <source>
        <strain evidence="7">LEGE 11480</strain>
    </source>
</reference>
<keyword evidence="1 5" id="KW-0597">Phosphoprotein</keyword>
<accession>A0A928VUA9</accession>
<evidence type="ECO:0000313" key="8">
    <source>
        <dbReference type="Proteomes" id="UP000625316"/>
    </source>
</evidence>
<dbReference type="InterPro" id="IPR001789">
    <property type="entry name" value="Sig_transdc_resp-reg_receiver"/>
</dbReference>
<evidence type="ECO:0000259" key="6">
    <source>
        <dbReference type="PROSITE" id="PS50110"/>
    </source>
</evidence>
<dbReference type="InterPro" id="IPR011006">
    <property type="entry name" value="CheY-like_superfamily"/>
</dbReference>
<organism evidence="7 8">
    <name type="scientific">Romeriopsis navalis LEGE 11480</name>
    <dbReference type="NCBI Taxonomy" id="2777977"/>
    <lineage>
        <taxon>Bacteria</taxon>
        <taxon>Bacillati</taxon>
        <taxon>Cyanobacteriota</taxon>
        <taxon>Cyanophyceae</taxon>
        <taxon>Leptolyngbyales</taxon>
        <taxon>Leptolyngbyaceae</taxon>
        <taxon>Romeriopsis</taxon>
        <taxon>Romeriopsis navalis</taxon>
    </lineage>
</organism>
<dbReference type="SMART" id="SM00448">
    <property type="entry name" value="REC"/>
    <property type="match status" value="1"/>
</dbReference>
<sequence length="219" mass="24187">MTTILVIEDEQAVRDSLVDLLNAEGFTTVDAENGEIGLQLATRILPDLILCDIKMPAMTGYEVIKVLKQRAATASIPFIFLTASNTNQDFRHCMQLGADDYLQKPCNPDELISAITARLANKSAITAAATENHLSSSSHDGLLNYFYQELRNPLSGLNNVIYLLQGLKTVSPSHPAVKYIQTDYIRELSVLQEVIKLQSLLPLECRQLLQACHLEALSS</sequence>
<dbReference type="Proteomes" id="UP000625316">
    <property type="component" value="Unassembled WGS sequence"/>
</dbReference>
<dbReference type="PANTHER" id="PTHR48111">
    <property type="entry name" value="REGULATOR OF RPOS"/>
    <property type="match status" value="1"/>
</dbReference>
<keyword evidence="2" id="KW-0805">Transcription regulation</keyword>
<dbReference type="PANTHER" id="PTHR48111:SF4">
    <property type="entry name" value="DNA-BINDING DUAL TRANSCRIPTIONAL REGULATOR OMPR"/>
    <property type="match status" value="1"/>
</dbReference>
<evidence type="ECO:0000256" key="3">
    <source>
        <dbReference type="ARBA" id="ARBA00023125"/>
    </source>
</evidence>
<feature type="domain" description="Response regulatory" evidence="6">
    <location>
        <begin position="3"/>
        <end position="119"/>
    </location>
</feature>
<dbReference type="InterPro" id="IPR039420">
    <property type="entry name" value="WalR-like"/>
</dbReference>
<comment type="caution">
    <text evidence="7">The sequence shown here is derived from an EMBL/GenBank/DDBJ whole genome shotgun (WGS) entry which is preliminary data.</text>
</comment>
<evidence type="ECO:0000256" key="1">
    <source>
        <dbReference type="ARBA" id="ARBA00022553"/>
    </source>
</evidence>
<dbReference type="Pfam" id="PF00072">
    <property type="entry name" value="Response_reg"/>
    <property type="match status" value="1"/>
</dbReference>
<dbReference type="GO" id="GO:0005829">
    <property type="term" value="C:cytosol"/>
    <property type="evidence" value="ECO:0007669"/>
    <property type="project" value="TreeGrafter"/>
</dbReference>
<evidence type="ECO:0000256" key="2">
    <source>
        <dbReference type="ARBA" id="ARBA00023015"/>
    </source>
</evidence>
<keyword evidence="3" id="KW-0238">DNA-binding</keyword>
<keyword evidence="4" id="KW-0804">Transcription</keyword>
<dbReference type="AlphaFoldDB" id="A0A928VUA9"/>
<dbReference type="RefSeq" id="WP_264327018.1">
    <property type="nucleotide sequence ID" value="NZ_JADEXQ010000093.1"/>
</dbReference>